<dbReference type="InterPro" id="IPR007848">
    <property type="entry name" value="Small_mtfrase_dom"/>
</dbReference>
<evidence type="ECO:0000256" key="4">
    <source>
        <dbReference type="HAMAP-Rule" id="MF_02125"/>
    </source>
</evidence>
<dbReference type="PROSITE" id="PS00092">
    <property type="entry name" value="N6_MTASE"/>
    <property type="match status" value="1"/>
</dbReference>
<dbReference type="SUPFAM" id="SSF53335">
    <property type="entry name" value="S-adenosyl-L-methionine-dependent methyltransferases"/>
    <property type="match status" value="1"/>
</dbReference>
<sequence>MEKIFVDEAVKELHTIQDMLRWAVSRFNYANLYYGHGTDNAWDEAIQLVFPALYLPIDIGQDIKEARLTKSEREMLVELVIRRVQERIPVAYLTNKAWFAGLEFYVDERVLVPRSPIAELIEQQFQPWLRDEPKRILDLCTGSGCIAIACSYAFPNAEVDAVDISDDALAVAEINIQNHGLEQQVFPIQSDGFAGLAGQRYDLIVSNPPYVDEVDMAHLPEEFCHEPELGLASGSDGLALTRQILRHGSEHLNDEGVLIVEVGNSQVHLQEQYPQVPFTWLEFANGGHGVFALTKQQLVDYGQEF</sequence>
<keyword evidence="6" id="KW-0687">Ribonucleoprotein</keyword>
<feature type="domain" description="Methyltransferase small" evidence="5">
    <location>
        <begin position="132"/>
        <end position="220"/>
    </location>
</feature>
<dbReference type="AlphaFoldDB" id="A0A4R1KAI0"/>
<keyword evidence="1 4" id="KW-0489">Methyltransferase</keyword>
<keyword evidence="2 4" id="KW-0808">Transferase</keyword>
<dbReference type="GO" id="GO:0005829">
    <property type="term" value="C:cytosol"/>
    <property type="evidence" value="ECO:0007669"/>
    <property type="project" value="TreeGrafter"/>
</dbReference>
<dbReference type="CDD" id="cd02440">
    <property type="entry name" value="AdoMet_MTases"/>
    <property type="match status" value="1"/>
</dbReference>
<dbReference type="FunFam" id="1.10.8.10:FF:000022">
    <property type="entry name" value="50S ribosomal protein L3 glutamine methyltransferase"/>
    <property type="match status" value="1"/>
</dbReference>
<dbReference type="InterPro" id="IPR004556">
    <property type="entry name" value="HemK-like"/>
</dbReference>
<dbReference type="Pfam" id="PF05175">
    <property type="entry name" value="MTS"/>
    <property type="match status" value="1"/>
</dbReference>
<name>A0A4R1KAI0_9GAMM</name>
<gene>
    <name evidence="4" type="primary">prmB</name>
    <name evidence="6" type="ORF">EV690_0464</name>
</gene>
<keyword evidence="7" id="KW-1185">Reference proteome</keyword>
<dbReference type="GO" id="GO:0032259">
    <property type="term" value="P:methylation"/>
    <property type="evidence" value="ECO:0007669"/>
    <property type="project" value="UniProtKB-KW"/>
</dbReference>
<comment type="similarity">
    <text evidence="4">Belongs to the protein N5-glutamine methyltransferase family. PrmB subfamily.</text>
</comment>
<keyword evidence="3 4" id="KW-0949">S-adenosyl-L-methionine</keyword>
<evidence type="ECO:0000313" key="6">
    <source>
        <dbReference type="EMBL" id="TCK61466.1"/>
    </source>
</evidence>
<dbReference type="PANTHER" id="PTHR47806:SF1">
    <property type="entry name" value="RIBOSOMAL PROTEIN UL3 GLUTAMINE METHYLTRANSFERASE"/>
    <property type="match status" value="1"/>
</dbReference>
<dbReference type="Proteomes" id="UP000295565">
    <property type="component" value="Unassembled WGS sequence"/>
</dbReference>
<dbReference type="PANTHER" id="PTHR47806">
    <property type="entry name" value="50S RIBOSOMAL PROTEIN L3 GLUTAMINE METHYLTRANSFERASE"/>
    <property type="match status" value="1"/>
</dbReference>
<dbReference type="Gene3D" id="1.10.8.10">
    <property type="entry name" value="DNA helicase RuvA subunit, C-terminal domain"/>
    <property type="match status" value="1"/>
</dbReference>
<accession>A0A4R1KAI0</accession>
<dbReference type="InterPro" id="IPR029063">
    <property type="entry name" value="SAM-dependent_MTases_sf"/>
</dbReference>
<dbReference type="PIRSF" id="PIRSF037167">
    <property type="entry name" value="Mtase_YfcB_prd"/>
    <property type="match status" value="1"/>
</dbReference>
<organism evidence="6 7">
    <name type="scientific">Celerinatantimonas diazotrophica</name>
    <dbReference type="NCBI Taxonomy" id="412034"/>
    <lineage>
        <taxon>Bacteria</taxon>
        <taxon>Pseudomonadati</taxon>
        <taxon>Pseudomonadota</taxon>
        <taxon>Gammaproteobacteria</taxon>
        <taxon>Celerinatantimonadaceae</taxon>
        <taxon>Celerinatantimonas</taxon>
    </lineage>
</organism>
<dbReference type="NCBIfam" id="TIGR03533">
    <property type="entry name" value="L3_gln_methyl"/>
    <property type="match status" value="1"/>
</dbReference>
<dbReference type="GO" id="GO:0005840">
    <property type="term" value="C:ribosome"/>
    <property type="evidence" value="ECO:0007669"/>
    <property type="project" value="UniProtKB-KW"/>
</dbReference>
<evidence type="ECO:0000256" key="2">
    <source>
        <dbReference type="ARBA" id="ARBA00022679"/>
    </source>
</evidence>
<dbReference type="GO" id="GO:0036009">
    <property type="term" value="F:protein-glutamine N-methyltransferase activity"/>
    <property type="evidence" value="ECO:0007669"/>
    <property type="project" value="UniProtKB-UniRule"/>
</dbReference>
<evidence type="ECO:0000256" key="3">
    <source>
        <dbReference type="ARBA" id="ARBA00022691"/>
    </source>
</evidence>
<dbReference type="FunFam" id="3.40.50.150:FF:000042">
    <property type="entry name" value="50S ribosomal protein L3 glutamine methyltransferase"/>
    <property type="match status" value="1"/>
</dbReference>
<protein>
    <recommendedName>
        <fullName evidence="4">Ribosomal protein uL3 glutamine methyltransferase</fullName>
        <shortName evidence="4">uL3 MTase</shortName>
        <ecNumber evidence="4">2.1.1.298</ecNumber>
    </recommendedName>
    <alternativeName>
        <fullName evidence="4">N5-glutamine methyltransferase PrmB</fullName>
    </alternativeName>
</protein>
<dbReference type="InterPro" id="IPR017127">
    <property type="entry name" value="Ribosome_uL3_MTase"/>
</dbReference>
<dbReference type="InterPro" id="IPR002052">
    <property type="entry name" value="DNA_methylase_N6_adenine_CS"/>
</dbReference>
<proteinExistence type="inferred from homology"/>
<dbReference type="NCBIfam" id="TIGR00536">
    <property type="entry name" value="hemK_fam"/>
    <property type="match status" value="1"/>
</dbReference>
<dbReference type="EMBL" id="SMGD01000005">
    <property type="protein sequence ID" value="TCK61466.1"/>
    <property type="molecule type" value="Genomic_DNA"/>
</dbReference>
<keyword evidence="6" id="KW-0689">Ribosomal protein</keyword>
<comment type="function">
    <text evidence="4">Methylates ribosomal protein uL3 on a specific glutamine residue.</text>
</comment>
<dbReference type="RefSeq" id="WP_131911327.1">
    <property type="nucleotide sequence ID" value="NZ_OU594967.1"/>
</dbReference>
<dbReference type="OrthoDB" id="9800643at2"/>
<evidence type="ECO:0000313" key="7">
    <source>
        <dbReference type="Proteomes" id="UP000295565"/>
    </source>
</evidence>
<evidence type="ECO:0000259" key="5">
    <source>
        <dbReference type="Pfam" id="PF05175"/>
    </source>
</evidence>
<dbReference type="Gene3D" id="3.40.50.150">
    <property type="entry name" value="Vaccinia Virus protein VP39"/>
    <property type="match status" value="1"/>
</dbReference>
<dbReference type="EC" id="2.1.1.298" evidence="4"/>
<evidence type="ECO:0000256" key="1">
    <source>
        <dbReference type="ARBA" id="ARBA00022603"/>
    </source>
</evidence>
<comment type="caution">
    <text evidence="6">The sequence shown here is derived from an EMBL/GenBank/DDBJ whole genome shotgun (WGS) entry which is preliminary data.</text>
</comment>
<comment type="catalytic activity">
    <reaction evidence="4">
        <text>L-glutaminyl-[ribosomal protein uL3] + S-adenosyl-L-methionine = N(5)-methyl-L-glutaminyl-[ribosomal protein uL3] + S-adenosyl-L-homocysteine + H(+)</text>
        <dbReference type="Rhea" id="RHEA:45020"/>
        <dbReference type="Rhea" id="RHEA-COMP:11063"/>
        <dbReference type="Rhea" id="RHEA-COMP:11064"/>
        <dbReference type="ChEBI" id="CHEBI:15378"/>
        <dbReference type="ChEBI" id="CHEBI:30011"/>
        <dbReference type="ChEBI" id="CHEBI:57856"/>
        <dbReference type="ChEBI" id="CHEBI:59789"/>
        <dbReference type="ChEBI" id="CHEBI:61891"/>
        <dbReference type="EC" id="2.1.1.298"/>
    </reaction>
</comment>
<dbReference type="HAMAP" id="MF_02125">
    <property type="entry name" value="L3_methyltr_PrmB"/>
    <property type="match status" value="1"/>
</dbReference>
<dbReference type="GO" id="GO:0003676">
    <property type="term" value="F:nucleic acid binding"/>
    <property type="evidence" value="ECO:0007669"/>
    <property type="project" value="InterPro"/>
</dbReference>
<reference evidence="6 7" key="1">
    <citation type="submission" date="2019-03" db="EMBL/GenBank/DDBJ databases">
        <title>Genomic Encyclopedia of Type Strains, Phase IV (KMG-IV): sequencing the most valuable type-strain genomes for metagenomic binning, comparative biology and taxonomic classification.</title>
        <authorList>
            <person name="Goeker M."/>
        </authorList>
    </citation>
    <scope>NUCLEOTIDE SEQUENCE [LARGE SCALE GENOMIC DNA]</scope>
    <source>
        <strain evidence="6 7">DSM 18577</strain>
    </source>
</reference>